<reference evidence="2" key="1">
    <citation type="journal article" date="2023" name="G3 (Bethesda)">
        <title>Genome assembly and association tests identify interacting loci associated with vigor, precocity, and sex in interspecific pistachio rootstocks.</title>
        <authorList>
            <person name="Palmer W."/>
            <person name="Jacygrad E."/>
            <person name="Sagayaradj S."/>
            <person name="Cavanaugh K."/>
            <person name="Han R."/>
            <person name="Bertier L."/>
            <person name="Beede B."/>
            <person name="Kafkas S."/>
            <person name="Golino D."/>
            <person name="Preece J."/>
            <person name="Michelmore R."/>
        </authorList>
    </citation>
    <scope>NUCLEOTIDE SEQUENCE [LARGE SCALE GENOMIC DNA]</scope>
</reference>
<evidence type="ECO:0000313" key="1">
    <source>
        <dbReference type="EMBL" id="KAJ0030823.1"/>
    </source>
</evidence>
<organism evidence="1 2">
    <name type="scientific">Pistacia integerrima</name>
    <dbReference type="NCBI Taxonomy" id="434235"/>
    <lineage>
        <taxon>Eukaryota</taxon>
        <taxon>Viridiplantae</taxon>
        <taxon>Streptophyta</taxon>
        <taxon>Embryophyta</taxon>
        <taxon>Tracheophyta</taxon>
        <taxon>Spermatophyta</taxon>
        <taxon>Magnoliopsida</taxon>
        <taxon>eudicotyledons</taxon>
        <taxon>Gunneridae</taxon>
        <taxon>Pentapetalae</taxon>
        <taxon>rosids</taxon>
        <taxon>malvids</taxon>
        <taxon>Sapindales</taxon>
        <taxon>Anacardiaceae</taxon>
        <taxon>Pistacia</taxon>
    </lineage>
</organism>
<protein>
    <submittedName>
        <fullName evidence="1">Uncharacterized protein</fullName>
    </submittedName>
</protein>
<gene>
    <name evidence="1" type="ORF">Pint_14544</name>
</gene>
<dbReference type="Proteomes" id="UP001163603">
    <property type="component" value="Chromosome 8"/>
</dbReference>
<dbReference type="EMBL" id="CM047743">
    <property type="protein sequence ID" value="KAJ0030823.1"/>
    <property type="molecule type" value="Genomic_DNA"/>
</dbReference>
<accession>A0ACC0Y9V3</accession>
<evidence type="ECO:0000313" key="2">
    <source>
        <dbReference type="Proteomes" id="UP001163603"/>
    </source>
</evidence>
<comment type="caution">
    <text evidence="1">The sequence shown here is derived from an EMBL/GenBank/DDBJ whole genome shotgun (WGS) entry which is preliminary data.</text>
</comment>
<name>A0ACC0Y9V3_9ROSI</name>
<proteinExistence type="predicted"/>
<keyword evidence="2" id="KW-1185">Reference proteome</keyword>
<sequence>MGSKDESVIPVLNSMDQSELPPLFAKLSFDKSSLAQAIWQVWSLIEMINRSFGSGEEGWSEKKQLDVKKVESEKATWNYYLQCWLEESAVVLYPKNLVQLALKVTLGGDFIDS</sequence>